<proteinExistence type="predicted"/>
<gene>
    <name evidence="1" type="ORF">Mb0048</name>
</gene>
<evidence type="ECO:0000313" key="1">
    <source>
        <dbReference type="EMBL" id="UFX99718.1"/>
    </source>
</evidence>
<reference evidence="1" key="1">
    <citation type="submission" date="2018-03" db="EMBL/GenBank/DDBJ databases">
        <title>Draft genome sequences of Megaviruse, new member of the family Mimiviridae isolated from water in Shanghai, China.</title>
        <authorList>
            <person name="Xia Y."/>
        </authorList>
    </citation>
    <scope>NUCLEOTIDE SEQUENCE</scope>
    <source>
        <strain evidence="1">SH</strain>
    </source>
</reference>
<organism evidence="1">
    <name type="scientific">Megavirus baoshan</name>
    <dbReference type="NCBI Taxonomy" id="2496520"/>
    <lineage>
        <taxon>Viruses</taxon>
        <taxon>Varidnaviria</taxon>
        <taxon>Bamfordvirae</taxon>
        <taxon>Nucleocytoviricota</taxon>
        <taxon>Megaviricetes</taxon>
        <taxon>Imitervirales</taxon>
        <taxon>Mimiviridae</taxon>
        <taxon>Megamimivirinae</taxon>
        <taxon>Megavirus</taxon>
        <taxon>Megavirus baoshanense</taxon>
    </lineage>
</organism>
<sequence length="79" mass="9937">MSNYNHLINYIENDYFSWENNIHDWICDDYDRWLNDAYKCSTQYQLDKSFYDWQIYVDNVVQNEFNDIIEYYDELVSDF</sequence>
<dbReference type="EMBL" id="MH046811">
    <property type="protein sequence ID" value="UFX99718.1"/>
    <property type="molecule type" value="Genomic_DNA"/>
</dbReference>
<name>A0A8K1W796_9VIRU</name>
<protein>
    <submittedName>
        <fullName evidence="1">Uncharacterized protein</fullName>
    </submittedName>
</protein>
<accession>A0A8K1W796</accession>